<dbReference type="Gene3D" id="3.20.20.150">
    <property type="entry name" value="Divalent-metal-dependent TIM barrel enzymes"/>
    <property type="match status" value="1"/>
</dbReference>
<feature type="domain" description="Xylose isomerase-like TIM barrel" evidence="1">
    <location>
        <begin position="26"/>
        <end position="241"/>
    </location>
</feature>
<gene>
    <name evidence="2" type="ORF">H8S62_14480</name>
</gene>
<proteinExistence type="predicted"/>
<sequence>MRRLMSLPLVRSVLAEYPGGELERSCRAHGCDGLEVVWGGEDLPTDIPPALHVGYHLTFWPDWLDFWRGDAAALVRKFGSKAACAAFYGGPPGRDTLLSAYRADLARAAAWGAKYVVFHVSDVSIEEGYTYRWEHSHEEVADTAAECVNLLLDGRDWPFALLVENQWWPGFTFTDPSLTRRLMDGIHYENKGIMLDTGHLMNADPGIGSQAEGAAFIHRMLDEHGALCRYIRGMHLHQSVSGAYVKAHTGALPPDLPEEYLARFGVSYGHILQIDRHQPWSCPEIASVVRRISPEFLVHELSAESRAEREARLDIQNRCLER</sequence>
<dbReference type="SUPFAM" id="SSF51658">
    <property type="entry name" value="Xylose isomerase-like"/>
    <property type="match status" value="1"/>
</dbReference>
<keyword evidence="3" id="KW-1185">Reference proteome</keyword>
<dbReference type="Proteomes" id="UP000607645">
    <property type="component" value="Unassembled WGS sequence"/>
</dbReference>
<comment type="caution">
    <text evidence="2">The sequence shown here is derived from an EMBL/GenBank/DDBJ whole genome shotgun (WGS) entry which is preliminary data.</text>
</comment>
<dbReference type="Pfam" id="PF01261">
    <property type="entry name" value="AP_endonuc_2"/>
    <property type="match status" value="1"/>
</dbReference>
<reference evidence="2" key="1">
    <citation type="submission" date="2020-08" db="EMBL/GenBank/DDBJ databases">
        <title>Genome public.</title>
        <authorList>
            <person name="Liu C."/>
            <person name="Sun Q."/>
        </authorList>
    </citation>
    <scope>NUCLEOTIDE SEQUENCE</scope>
    <source>
        <strain evidence="2">NSJ-52</strain>
    </source>
</reference>
<dbReference type="InterPro" id="IPR036237">
    <property type="entry name" value="Xyl_isomerase-like_sf"/>
</dbReference>
<dbReference type="InterPro" id="IPR013022">
    <property type="entry name" value="Xyl_isomerase-like_TIM-brl"/>
</dbReference>
<evidence type="ECO:0000313" key="2">
    <source>
        <dbReference type="EMBL" id="MBC5738216.1"/>
    </source>
</evidence>
<evidence type="ECO:0000313" key="3">
    <source>
        <dbReference type="Proteomes" id="UP000607645"/>
    </source>
</evidence>
<organism evidence="2 3">
    <name type="scientific">Lawsonibacter faecis</name>
    <dbReference type="NCBI Taxonomy" id="2763052"/>
    <lineage>
        <taxon>Bacteria</taxon>
        <taxon>Bacillati</taxon>
        <taxon>Bacillota</taxon>
        <taxon>Clostridia</taxon>
        <taxon>Eubacteriales</taxon>
        <taxon>Oscillospiraceae</taxon>
        <taxon>Lawsonibacter</taxon>
    </lineage>
</organism>
<dbReference type="AlphaFoldDB" id="A0A8J6ME60"/>
<protein>
    <submittedName>
        <fullName evidence="2">TIM barrel protein</fullName>
    </submittedName>
</protein>
<evidence type="ECO:0000259" key="1">
    <source>
        <dbReference type="Pfam" id="PF01261"/>
    </source>
</evidence>
<name>A0A8J6ME60_9FIRM</name>
<dbReference type="EMBL" id="JACOPQ010000013">
    <property type="protein sequence ID" value="MBC5738216.1"/>
    <property type="molecule type" value="Genomic_DNA"/>
</dbReference>
<dbReference type="RefSeq" id="WP_186919995.1">
    <property type="nucleotide sequence ID" value="NZ_JACOPQ010000013.1"/>
</dbReference>
<accession>A0A8J6ME60</accession>